<reference evidence="3 4" key="1">
    <citation type="journal article" date="2020" name="ISME J.">
        <title>Uncovering the hidden diversity of litter-decomposition mechanisms in mushroom-forming fungi.</title>
        <authorList>
            <person name="Floudas D."/>
            <person name="Bentzer J."/>
            <person name="Ahren D."/>
            <person name="Johansson T."/>
            <person name="Persson P."/>
            <person name="Tunlid A."/>
        </authorList>
    </citation>
    <scope>NUCLEOTIDE SEQUENCE [LARGE SCALE GENOMIC DNA]</scope>
    <source>
        <strain evidence="3 4">CBS 291.85</strain>
    </source>
</reference>
<feature type="transmembrane region" description="Helical" evidence="2">
    <location>
        <begin position="157"/>
        <end position="178"/>
    </location>
</feature>
<keyword evidence="4" id="KW-1185">Reference proteome</keyword>
<feature type="compositionally biased region" description="Low complexity" evidence="1">
    <location>
        <begin position="91"/>
        <end position="118"/>
    </location>
</feature>
<feature type="compositionally biased region" description="Low complexity" evidence="1">
    <location>
        <begin position="14"/>
        <end position="45"/>
    </location>
</feature>
<organism evidence="3 4">
    <name type="scientific">Tetrapyrgos nigripes</name>
    <dbReference type="NCBI Taxonomy" id="182062"/>
    <lineage>
        <taxon>Eukaryota</taxon>
        <taxon>Fungi</taxon>
        <taxon>Dikarya</taxon>
        <taxon>Basidiomycota</taxon>
        <taxon>Agaricomycotina</taxon>
        <taxon>Agaricomycetes</taxon>
        <taxon>Agaricomycetidae</taxon>
        <taxon>Agaricales</taxon>
        <taxon>Marasmiineae</taxon>
        <taxon>Marasmiaceae</taxon>
        <taxon>Tetrapyrgos</taxon>
    </lineage>
</organism>
<feature type="region of interest" description="Disordered" evidence="1">
    <location>
        <begin position="1"/>
        <end position="152"/>
    </location>
</feature>
<feature type="compositionally biased region" description="Polar residues" evidence="1">
    <location>
        <begin position="126"/>
        <end position="142"/>
    </location>
</feature>
<evidence type="ECO:0000256" key="1">
    <source>
        <dbReference type="SAM" id="MobiDB-lite"/>
    </source>
</evidence>
<feature type="region of interest" description="Disordered" evidence="1">
    <location>
        <begin position="222"/>
        <end position="320"/>
    </location>
</feature>
<gene>
    <name evidence="3" type="ORF">D9758_016039</name>
</gene>
<evidence type="ECO:0000256" key="2">
    <source>
        <dbReference type="SAM" id="Phobius"/>
    </source>
</evidence>
<protein>
    <submittedName>
        <fullName evidence="3">Uncharacterized protein</fullName>
    </submittedName>
</protein>
<evidence type="ECO:0000313" key="3">
    <source>
        <dbReference type="EMBL" id="KAF5337751.1"/>
    </source>
</evidence>
<feature type="compositionally biased region" description="Low complexity" evidence="1">
    <location>
        <begin position="55"/>
        <end position="83"/>
    </location>
</feature>
<comment type="caution">
    <text evidence="3">The sequence shown here is derived from an EMBL/GenBank/DDBJ whole genome shotgun (WGS) entry which is preliminary data.</text>
</comment>
<sequence>MAPPDQAPAKNIPSSFRASSSFQVSGDVDVVSSGNGNGQGNNPTASPSPPPPPSTSTSSSTRTFITLTTSRTTSSINSPTPIIVGNLSNDQSSNTSGQLSTLSSTGTTSTDTQSTSSQVDHVSPTPEASTITVTASPSTSADAVNVPSPKSPPPTQALIGGIAGAFVFTLMVGFVIWYHRRRSRRDQSKATSSNQYIKNFSAKFKRRRLGEDIDPFITTLEEQGEKEGGKQGLGEKYGFQLSPTRSGAAREGQWTRLEGERATREDERVDGRVGREARRTERDFDREARKREGRVPSSRSFGDVDVEAPPPAYTSQCWQG</sequence>
<dbReference type="EMBL" id="JAACJM010000209">
    <property type="protein sequence ID" value="KAF5337751.1"/>
    <property type="molecule type" value="Genomic_DNA"/>
</dbReference>
<accession>A0A8H5FI81</accession>
<name>A0A8H5FI81_9AGAR</name>
<evidence type="ECO:0000313" key="4">
    <source>
        <dbReference type="Proteomes" id="UP000559256"/>
    </source>
</evidence>
<proteinExistence type="predicted"/>
<keyword evidence="2" id="KW-1133">Transmembrane helix</keyword>
<keyword evidence="2" id="KW-0472">Membrane</keyword>
<keyword evidence="2" id="KW-0812">Transmembrane</keyword>
<dbReference type="AlphaFoldDB" id="A0A8H5FI81"/>
<feature type="compositionally biased region" description="Basic and acidic residues" evidence="1">
    <location>
        <begin position="257"/>
        <end position="294"/>
    </location>
</feature>
<dbReference type="Proteomes" id="UP000559256">
    <property type="component" value="Unassembled WGS sequence"/>
</dbReference>